<evidence type="ECO:0000313" key="3">
    <source>
        <dbReference type="Proteomes" id="UP000178347"/>
    </source>
</evidence>
<proteinExistence type="predicted"/>
<dbReference type="EMBL" id="MFQN01000033">
    <property type="protein sequence ID" value="OGH73963.1"/>
    <property type="molecule type" value="Genomic_DNA"/>
</dbReference>
<dbReference type="STRING" id="1798692.A3G00_03600"/>
<feature type="transmembrane region" description="Helical" evidence="1">
    <location>
        <begin position="48"/>
        <end position="63"/>
    </location>
</feature>
<name>A0A1F6MRB2_9BACT</name>
<keyword evidence="1" id="KW-0472">Membrane</keyword>
<protein>
    <submittedName>
        <fullName evidence="2">Uncharacterized protein</fullName>
    </submittedName>
</protein>
<dbReference type="Proteomes" id="UP000178347">
    <property type="component" value="Unassembled WGS sequence"/>
</dbReference>
<evidence type="ECO:0000313" key="2">
    <source>
        <dbReference type="EMBL" id="OGH73963.1"/>
    </source>
</evidence>
<feature type="transmembrane region" description="Helical" evidence="1">
    <location>
        <begin position="75"/>
        <end position="93"/>
    </location>
</feature>
<reference evidence="2 3" key="1">
    <citation type="journal article" date="2016" name="Nat. Commun.">
        <title>Thousands of microbial genomes shed light on interconnected biogeochemical processes in an aquifer system.</title>
        <authorList>
            <person name="Anantharaman K."/>
            <person name="Brown C.T."/>
            <person name="Hug L.A."/>
            <person name="Sharon I."/>
            <person name="Castelle C.J."/>
            <person name="Probst A.J."/>
            <person name="Thomas B.C."/>
            <person name="Singh A."/>
            <person name="Wilkins M.J."/>
            <person name="Karaoz U."/>
            <person name="Brodie E.L."/>
            <person name="Williams K.H."/>
            <person name="Hubbard S.S."/>
            <person name="Banfield J.F."/>
        </authorList>
    </citation>
    <scope>NUCLEOTIDE SEQUENCE [LARGE SCALE GENOMIC DNA]</scope>
</reference>
<keyword evidence="1" id="KW-1133">Transmembrane helix</keyword>
<accession>A0A1F6MRB2</accession>
<dbReference type="AlphaFoldDB" id="A0A1F6MRB2"/>
<evidence type="ECO:0000256" key="1">
    <source>
        <dbReference type="SAM" id="Phobius"/>
    </source>
</evidence>
<feature type="transmembrane region" description="Helical" evidence="1">
    <location>
        <begin position="12"/>
        <end position="28"/>
    </location>
</feature>
<organism evidence="2 3">
    <name type="scientific">Candidatus Magasanikbacteria bacterium RIFCSPLOWO2_12_FULL_43_12</name>
    <dbReference type="NCBI Taxonomy" id="1798692"/>
    <lineage>
        <taxon>Bacteria</taxon>
        <taxon>Candidatus Magasanikiibacteriota</taxon>
    </lineage>
</organism>
<comment type="caution">
    <text evidence="2">The sequence shown here is derived from an EMBL/GenBank/DDBJ whole genome shotgun (WGS) entry which is preliminary data.</text>
</comment>
<gene>
    <name evidence="2" type="ORF">A3G00_03600</name>
</gene>
<sequence>MEEFKLDLQEWQWYFFLPLMLFYSIYCLKERGKILPEERVEPLKRPIAHWILLGVTILAYQLQPQENQLEKLAALNFAFTIFSIFLADSYWDFRNFKKWYRQ</sequence>
<keyword evidence="1" id="KW-0812">Transmembrane</keyword>